<evidence type="ECO:0008006" key="11">
    <source>
        <dbReference type="Google" id="ProtNLM"/>
    </source>
</evidence>
<organism evidence="9 10">
    <name type="scientific">Hymenobacter artigasi</name>
    <dbReference type="NCBI Taxonomy" id="2719616"/>
    <lineage>
        <taxon>Bacteria</taxon>
        <taxon>Pseudomonadati</taxon>
        <taxon>Bacteroidota</taxon>
        <taxon>Cytophagia</taxon>
        <taxon>Cytophagales</taxon>
        <taxon>Hymenobacteraceae</taxon>
        <taxon>Hymenobacter</taxon>
    </lineage>
</organism>
<dbReference type="EMBL" id="JAAVTK010000008">
    <property type="protein sequence ID" value="NKI90341.1"/>
    <property type="molecule type" value="Genomic_DNA"/>
</dbReference>
<dbReference type="Proteomes" id="UP000717634">
    <property type="component" value="Unassembled WGS sequence"/>
</dbReference>
<evidence type="ECO:0000256" key="7">
    <source>
        <dbReference type="ARBA" id="ARBA00023136"/>
    </source>
</evidence>
<keyword evidence="10" id="KW-1185">Reference proteome</keyword>
<accession>A0ABX1HMX5</accession>
<dbReference type="RefSeq" id="WP_168673940.1">
    <property type="nucleotide sequence ID" value="NZ_JAAVTK010000008.1"/>
</dbReference>
<comment type="subcellular location">
    <subcellularLocation>
        <location evidence="1">Cell membrane</location>
        <topology evidence="1">Multi-pass membrane protein</topology>
    </subcellularLocation>
</comment>
<feature type="transmembrane region" description="Helical" evidence="8">
    <location>
        <begin position="22"/>
        <end position="41"/>
    </location>
</feature>
<dbReference type="PANTHER" id="PTHR33908:SF11">
    <property type="entry name" value="MEMBRANE PROTEIN"/>
    <property type="match status" value="1"/>
</dbReference>
<name>A0ABX1HMX5_9BACT</name>
<evidence type="ECO:0000256" key="6">
    <source>
        <dbReference type="ARBA" id="ARBA00022989"/>
    </source>
</evidence>
<feature type="transmembrane region" description="Helical" evidence="8">
    <location>
        <begin position="337"/>
        <end position="354"/>
    </location>
</feature>
<evidence type="ECO:0000256" key="3">
    <source>
        <dbReference type="ARBA" id="ARBA00022676"/>
    </source>
</evidence>
<evidence type="ECO:0000256" key="2">
    <source>
        <dbReference type="ARBA" id="ARBA00022475"/>
    </source>
</evidence>
<keyword evidence="6 8" id="KW-1133">Transmembrane helix</keyword>
<protein>
    <recommendedName>
        <fullName evidence="11">Glycosyltransferase RgtA/B/C/D-like domain-containing protein</fullName>
    </recommendedName>
</protein>
<keyword evidence="5 8" id="KW-0812">Transmembrane</keyword>
<feature type="transmembrane region" description="Helical" evidence="8">
    <location>
        <begin position="218"/>
        <end position="240"/>
    </location>
</feature>
<proteinExistence type="predicted"/>
<feature type="transmembrane region" description="Helical" evidence="8">
    <location>
        <begin position="360"/>
        <end position="376"/>
    </location>
</feature>
<keyword evidence="2" id="KW-1003">Cell membrane</keyword>
<evidence type="ECO:0000313" key="10">
    <source>
        <dbReference type="Proteomes" id="UP000717634"/>
    </source>
</evidence>
<evidence type="ECO:0000256" key="8">
    <source>
        <dbReference type="SAM" id="Phobius"/>
    </source>
</evidence>
<dbReference type="PANTHER" id="PTHR33908">
    <property type="entry name" value="MANNOSYLTRANSFERASE YKCB-RELATED"/>
    <property type="match status" value="1"/>
</dbReference>
<dbReference type="InterPro" id="IPR050297">
    <property type="entry name" value="LipidA_mod_glycosyltrf_83"/>
</dbReference>
<keyword evidence="7 8" id="KW-0472">Membrane</keyword>
<evidence type="ECO:0000256" key="5">
    <source>
        <dbReference type="ARBA" id="ARBA00022692"/>
    </source>
</evidence>
<gene>
    <name evidence="9" type="ORF">HBN54_002941</name>
</gene>
<sequence length="511" mass="57093">MPVPVATDTPLPFGHTTARSQWWAWASALIIGLGLLLRVVVWWQQRSIALDEANLIRNYVERSYGQLFQNLDYAQYAPPLFSVVVKACIGLFGNNELSVRLFPLLCSGATLVLFRQLVQRWLPLPFAALALASVAFGGLFIDYATECKQYATEGFVALGLLEVAHWAGRRPLTSRLALGLAALGAAAVWLSMTAVFVLAGMGLWWLTRSLLARDYRTTLRLVLMGASWGGSFLVYFFLLLKANAESTYLQQFHREYFLAFPPLSREDFSLLSGQLAGIADRAIGKTVLAMALAAVGAAVGTWQLLRRRDELFWLVLVPVLVCLTASALHYYSLIHRLTLFFLPLVIVVVFLGLATLATRRVPFVVLVALSLVVLGNQQRLRHLFKPFYGDYAEVRTGLEYIARHQRPGETAFMNYNVSPVAYYYLQLHTPPLHLRSVVLQQPHPSPTDLFEDAIGQMRQQGQGRVWLLYDRADESISTLAAAQGRILERFNFERGYVLLVQFAGPDAAPGR</sequence>
<feature type="transmembrane region" description="Helical" evidence="8">
    <location>
        <begin position="121"/>
        <end position="144"/>
    </location>
</feature>
<comment type="caution">
    <text evidence="9">The sequence shown here is derived from an EMBL/GenBank/DDBJ whole genome shotgun (WGS) entry which is preliminary data.</text>
</comment>
<feature type="transmembrane region" description="Helical" evidence="8">
    <location>
        <begin position="287"/>
        <end position="305"/>
    </location>
</feature>
<evidence type="ECO:0000256" key="4">
    <source>
        <dbReference type="ARBA" id="ARBA00022679"/>
    </source>
</evidence>
<feature type="transmembrane region" description="Helical" evidence="8">
    <location>
        <begin position="180"/>
        <end position="206"/>
    </location>
</feature>
<evidence type="ECO:0000313" key="9">
    <source>
        <dbReference type="EMBL" id="NKI90341.1"/>
    </source>
</evidence>
<keyword evidence="3" id="KW-0328">Glycosyltransferase</keyword>
<evidence type="ECO:0000256" key="1">
    <source>
        <dbReference type="ARBA" id="ARBA00004651"/>
    </source>
</evidence>
<feature type="transmembrane region" description="Helical" evidence="8">
    <location>
        <begin position="311"/>
        <end position="330"/>
    </location>
</feature>
<keyword evidence="4" id="KW-0808">Transferase</keyword>
<reference evidence="9 10" key="1">
    <citation type="submission" date="2020-03" db="EMBL/GenBank/DDBJ databases">
        <title>Genomic Encyclopedia of Type Strains, Phase IV (KMG-V): Genome sequencing to study the core and pangenomes of soil and plant-associated prokaryotes.</title>
        <authorList>
            <person name="Whitman W."/>
        </authorList>
    </citation>
    <scope>NUCLEOTIDE SEQUENCE [LARGE SCALE GENOMIC DNA]</scope>
    <source>
        <strain evidence="9 10">1B</strain>
    </source>
</reference>